<dbReference type="SUPFAM" id="SSF103473">
    <property type="entry name" value="MFS general substrate transporter"/>
    <property type="match status" value="1"/>
</dbReference>
<dbReference type="InParanoid" id="G0R582"/>
<sequence length="224" mass="25172">MKDSVKSPQLLSWYDQNREFAGKYIVIILVAVTQGISALSDLSLSFLYKDDFKMSPAQVAVTQGFIGLPWIFKPIWGIISDTIPIFGQRRKSIPDKLFCIGDSIFIQVIGELNTMPILVLACRMCPKSIEGTMYAMIMSTINLGNSLSLQLGGIITYYLGINEYNFDNLWILIVIANITTAMPLVFINMISIKQDNNLEEDDIQVIEEKQALISSNKNDDEMII</sequence>
<dbReference type="AlphaFoldDB" id="G0R582"/>
<evidence type="ECO:0000256" key="6">
    <source>
        <dbReference type="ARBA" id="ARBA00023136"/>
    </source>
</evidence>
<evidence type="ECO:0000256" key="5">
    <source>
        <dbReference type="ARBA" id="ARBA00022989"/>
    </source>
</evidence>
<organism evidence="8 9">
    <name type="scientific">Ichthyophthirius multifiliis</name>
    <name type="common">White spot disease agent</name>
    <name type="synonym">Ich</name>
    <dbReference type="NCBI Taxonomy" id="5932"/>
    <lineage>
        <taxon>Eukaryota</taxon>
        <taxon>Sar</taxon>
        <taxon>Alveolata</taxon>
        <taxon>Ciliophora</taxon>
        <taxon>Intramacronucleata</taxon>
        <taxon>Oligohymenophorea</taxon>
        <taxon>Hymenostomatida</taxon>
        <taxon>Ophryoglenina</taxon>
        <taxon>Ichthyophthirius</taxon>
    </lineage>
</organism>
<dbReference type="Gene3D" id="1.20.1250.20">
    <property type="entry name" value="MFS general substrate transporter like domains"/>
    <property type="match status" value="1"/>
</dbReference>
<name>G0R582_ICHMU</name>
<protein>
    <submittedName>
        <fullName evidence="8">Uncharacterized protein</fullName>
    </submittedName>
</protein>
<dbReference type="InterPro" id="IPR036259">
    <property type="entry name" value="MFS_trans_sf"/>
</dbReference>
<evidence type="ECO:0000256" key="3">
    <source>
        <dbReference type="ARBA" id="ARBA00022448"/>
    </source>
</evidence>
<evidence type="ECO:0000256" key="7">
    <source>
        <dbReference type="SAM" id="Phobius"/>
    </source>
</evidence>
<keyword evidence="4 7" id="KW-0812">Transmembrane</keyword>
<dbReference type="eggNOG" id="ENOG502QPYM">
    <property type="taxonomic scope" value="Eukaryota"/>
</dbReference>
<reference evidence="8 9" key="1">
    <citation type="submission" date="2011-07" db="EMBL/GenBank/DDBJ databases">
        <authorList>
            <person name="Coyne R."/>
            <person name="Brami D."/>
            <person name="Johnson J."/>
            <person name="Hostetler J."/>
            <person name="Hannick L."/>
            <person name="Clark T."/>
            <person name="Cassidy-Hanley D."/>
            <person name="Inman J."/>
        </authorList>
    </citation>
    <scope>NUCLEOTIDE SEQUENCE [LARGE SCALE GENOMIC DNA]</scope>
    <source>
        <strain evidence="8 9">G5</strain>
    </source>
</reference>
<evidence type="ECO:0000256" key="2">
    <source>
        <dbReference type="ARBA" id="ARBA00007015"/>
    </source>
</evidence>
<evidence type="ECO:0000313" key="9">
    <source>
        <dbReference type="Proteomes" id="UP000008983"/>
    </source>
</evidence>
<dbReference type="Pfam" id="PF03092">
    <property type="entry name" value="BT1"/>
    <property type="match status" value="2"/>
</dbReference>
<dbReference type="GeneID" id="14903441"/>
<keyword evidence="6 7" id="KW-0472">Membrane</keyword>
<dbReference type="PANTHER" id="PTHR31585:SF0">
    <property type="entry name" value="FOLATE-BIOPTERIN TRANSPORTER 1, CHLOROPLASTIC"/>
    <property type="match status" value="1"/>
</dbReference>
<feature type="transmembrane region" description="Helical" evidence="7">
    <location>
        <begin position="20"/>
        <end position="48"/>
    </location>
</feature>
<dbReference type="OrthoDB" id="295975at2759"/>
<comment type="similarity">
    <text evidence="2">Belongs to the major facilitator superfamily. Folate-biopterin transporter (TC 2.A.71) family.</text>
</comment>
<dbReference type="EMBL" id="GL984362">
    <property type="protein sequence ID" value="EGR27375.1"/>
    <property type="molecule type" value="Genomic_DNA"/>
</dbReference>
<dbReference type="PANTHER" id="PTHR31585">
    <property type="entry name" value="FOLATE-BIOPTERIN TRANSPORTER 1, CHLOROPLASTIC"/>
    <property type="match status" value="1"/>
</dbReference>
<evidence type="ECO:0000256" key="4">
    <source>
        <dbReference type="ARBA" id="ARBA00022692"/>
    </source>
</evidence>
<accession>G0R582</accession>
<evidence type="ECO:0000256" key="1">
    <source>
        <dbReference type="ARBA" id="ARBA00004141"/>
    </source>
</evidence>
<keyword evidence="5 7" id="KW-1133">Transmembrane helix</keyword>
<keyword evidence="9" id="KW-1185">Reference proteome</keyword>
<gene>
    <name evidence="8" type="ORF">IMG5_196850</name>
</gene>
<proteinExistence type="inferred from homology"/>
<feature type="transmembrane region" description="Helical" evidence="7">
    <location>
        <begin position="133"/>
        <end position="157"/>
    </location>
</feature>
<feature type="transmembrane region" description="Helical" evidence="7">
    <location>
        <begin position="169"/>
        <end position="190"/>
    </location>
</feature>
<evidence type="ECO:0000313" key="8">
    <source>
        <dbReference type="EMBL" id="EGR27375.1"/>
    </source>
</evidence>
<comment type="subcellular location">
    <subcellularLocation>
        <location evidence="1">Membrane</location>
        <topology evidence="1">Multi-pass membrane protein</topology>
    </subcellularLocation>
</comment>
<dbReference type="InterPro" id="IPR039309">
    <property type="entry name" value="BT1"/>
</dbReference>
<dbReference type="GO" id="GO:0016020">
    <property type="term" value="C:membrane"/>
    <property type="evidence" value="ECO:0007669"/>
    <property type="project" value="UniProtKB-SubCell"/>
</dbReference>
<dbReference type="Proteomes" id="UP000008983">
    <property type="component" value="Unassembled WGS sequence"/>
</dbReference>
<dbReference type="RefSeq" id="XP_004024259.1">
    <property type="nucleotide sequence ID" value="XM_004024210.1"/>
</dbReference>
<keyword evidence="3" id="KW-0813">Transport</keyword>